<proteinExistence type="predicted"/>
<dbReference type="AlphaFoldDB" id="A0A6L7IVL8"/>
<accession>A0A6L7IVL8</accession>
<evidence type="ECO:0000313" key="2">
    <source>
        <dbReference type="Proteomes" id="UP000478463"/>
    </source>
</evidence>
<dbReference type="RefSeq" id="WP_160942363.1">
    <property type="nucleotide sequence ID" value="NZ_CP063310.1"/>
</dbReference>
<dbReference type="EMBL" id="CP063310">
    <property type="protein sequence ID" value="QOS70017.1"/>
    <property type="molecule type" value="Genomic_DNA"/>
</dbReference>
<dbReference type="InterPro" id="IPR009241">
    <property type="entry name" value="HigB-like"/>
</dbReference>
<protein>
    <submittedName>
        <fullName evidence="1">Type II toxin-antitoxin system RelE/ParE family toxin</fullName>
    </submittedName>
</protein>
<gene>
    <name evidence="1" type="ORF">GS424_010890</name>
</gene>
<reference evidence="1 2" key="1">
    <citation type="submission" date="2020-10" db="EMBL/GenBank/DDBJ databases">
        <title>Eggerthella sp. nov., isolated from human feces.</title>
        <authorList>
            <person name="Yajun G."/>
        </authorList>
    </citation>
    <scope>NUCLEOTIDE SEQUENCE [LARGE SCALE GENOMIC DNA]</scope>
    <source>
        <strain evidence="1 2">HF-1101</strain>
    </source>
</reference>
<organism evidence="1 2">
    <name type="scientific">Eggerthella guodeyinii</name>
    <dbReference type="NCBI Taxonomy" id="2690837"/>
    <lineage>
        <taxon>Bacteria</taxon>
        <taxon>Bacillati</taxon>
        <taxon>Actinomycetota</taxon>
        <taxon>Coriobacteriia</taxon>
        <taxon>Eggerthellales</taxon>
        <taxon>Eggerthellaceae</taxon>
        <taxon>Eggerthella</taxon>
    </lineage>
</organism>
<evidence type="ECO:0000313" key="1">
    <source>
        <dbReference type="EMBL" id="QOS70017.1"/>
    </source>
</evidence>
<dbReference type="Pfam" id="PF05973">
    <property type="entry name" value="Gp49"/>
    <property type="match status" value="1"/>
</dbReference>
<name>A0A6L7IVL8_9ACTN</name>
<dbReference type="KEGG" id="egd:GS424_010890"/>
<sequence length="124" mass="14307">MGTWEVDLSLIRPWLDEQDCETIIRITAALNELRDVGPRLGRPLVDTVERSAFKNMKELRPPSPGRSEIRILFAFDPSRKAVMLLAGDKSVGGTRERWGRWYARAIPRADRIFRHYLKGLEDSK</sequence>
<dbReference type="Proteomes" id="UP000478463">
    <property type="component" value="Chromosome"/>
</dbReference>